<organism evidence="2 3">
    <name type="scientific">Paenibacillus lemnae</name>
    <dbReference type="NCBI Taxonomy" id="1330551"/>
    <lineage>
        <taxon>Bacteria</taxon>
        <taxon>Bacillati</taxon>
        <taxon>Bacillota</taxon>
        <taxon>Bacilli</taxon>
        <taxon>Bacillales</taxon>
        <taxon>Paenibacillaceae</taxon>
        <taxon>Paenibacillus</taxon>
    </lineage>
</organism>
<evidence type="ECO:0000259" key="1">
    <source>
        <dbReference type="SMART" id="SM00901"/>
    </source>
</evidence>
<sequence length="288" mass="32735">MEITGVRTVEQYLRAVDEIYALICPPGQPLKHELWFRGVKNTNYNLEPTIARGLGVQAEIVYLSKFRSLAYPYVGDVPYFPFSEDRDSYWGWLFMMQHYGVPTRLLDWSREALIGLLFAVDPDTTEEEAENDPAVWFLNPVELNKAFQFYDFLEPGYIPNATEPAFNTRFGPDAKTDNVKAAAAIGPLNNPRIIKQAGTFTVYPVTRRTVALNLLPDANKYLYKIVLEKEARVTINEQLRHYGLTQHDLFPEISRAAADIQREIRAEDAMVVPGASKKLTLSSRITPS</sequence>
<protein>
    <submittedName>
        <fullName evidence="2">FRG domain-containing protein</fullName>
    </submittedName>
</protein>
<dbReference type="SMART" id="SM00901">
    <property type="entry name" value="FRG"/>
    <property type="match status" value="1"/>
</dbReference>
<dbReference type="Pfam" id="PF08867">
    <property type="entry name" value="FRG"/>
    <property type="match status" value="1"/>
</dbReference>
<keyword evidence="3" id="KW-1185">Reference proteome</keyword>
<dbReference type="Proteomes" id="UP000565468">
    <property type="component" value="Unassembled WGS sequence"/>
</dbReference>
<evidence type="ECO:0000313" key="3">
    <source>
        <dbReference type="Proteomes" id="UP000565468"/>
    </source>
</evidence>
<reference evidence="2 3" key="1">
    <citation type="submission" date="2020-04" db="EMBL/GenBank/DDBJ databases">
        <title>Paenibacillus algicola sp. nov., a novel marine bacterium producing alginate lyase.</title>
        <authorList>
            <person name="Huang H."/>
        </authorList>
    </citation>
    <scope>NUCLEOTIDE SEQUENCE [LARGE SCALE GENOMIC DNA]</scope>
    <source>
        <strain evidence="2 3">L7-75</strain>
    </source>
</reference>
<accession>A0A848M3Y6</accession>
<name>A0A848M3Y6_PAELE</name>
<dbReference type="InterPro" id="IPR014966">
    <property type="entry name" value="FRG-dom"/>
</dbReference>
<gene>
    <name evidence="2" type="ORF">HII30_01110</name>
</gene>
<proteinExistence type="predicted"/>
<dbReference type="EMBL" id="JABBPN010000001">
    <property type="protein sequence ID" value="NMO94384.1"/>
    <property type="molecule type" value="Genomic_DNA"/>
</dbReference>
<feature type="domain" description="FRG" evidence="1">
    <location>
        <begin position="30"/>
        <end position="136"/>
    </location>
</feature>
<comment type="caution">
    <text evidence="2">The sequence shown here is derived from an EMBL/GenBank/DDBJ whole genome shotgun (WGS) entry which is preliminary data.</text>
</comment>
<dbReference type="AlphaFoldDB" id="A0A848M3Y6"/>
<evidence type="ECO:0000313" key="2">
    <source>
        <dbReference type="EMBL" id="NMO94384.1"/>
    </source>
</evidence>